<dbReference type="Proteomes" id="UP000001480">
    <property type="component" value="Segment"/>
</dbReference>
<sequence>MWSSWVGAGYRRRVKYLARNRGYRPHVLDDGEPRQASPLRQRAAPPHDESTTET</sequence>
<feature type="compositionally biased region" description="Basic and acidic residues" evidence="1">
    <location>
        <begin position="45"/>
        <end position="54"/>
    </location>
</feature>
<evidence type="ECO:0000313" key="3">
    <source>
        <dbReference type="Proteomes" id="UP000001480"/>
    </source>
</evidence>
<keyword evidence="3" id="KW-1185">Reference proteome</keyword>
<evidence type="ECO:0000313" key="2">
    <source>
        <dbReference type="EMBL" id="ACE75794.1"/>
    </source>
</evidence>
<organism evidence="2 3">
    <name type="scientific">Xanthomonas phage phiL7</name>
    <dbReference type="NCBI Taxonomy" id="538979"/>
    <lineage>
        <taxon>Viruses</taxon>
        <taxon>Duplodnaviria</taxon>
        <taxon>Heunggongvirae</taxon>
        <taxon>Uroviricota</taxon>
        <taxon>Caudoviricetes</taxon>
        <taxon>Eisenstarkvirus</taxon>
        <taxon>Eisenstarkvirus L7</taxon>
    </lineage>
</organism>
<protein>
    <submittedName>
        <fullName evidence="2">p54</fullName>
    </submittedName>
</protein>
<accession>C4ML54</accession>
<reference evidence="2 3" key="1">
    <citation type="journal article" date="2009" name="Appl. Environ. Microbiol.">
        <title>Genomic characterization of the intron-containing T7-like phage phiL7 of Xanthomonas campestris.</title>
        <authorList>
            <person name="Lee C.N."/>
            <person name="Lin J.W."/>
            <person name="Weng S.F."/>
            <person name="Tseng Y.H."/>
        </authorList>
    </citation>
    <scope>NUCLEOTIDE SEQUENCE</scope>
</reference>
<dbReference type="KEGG" id="vg:7943878"/>
<name>C4ML54_9CAUD</name>
<dbReference type="GeneID" id="7943878"/>
<feature type="region of interest" description="Disordered" evidence="1">
    <location>
        <begin position="21"/>
        <end position="54"/>
    </location>
</feature>
<proteinExistence type="predicted"/>
<evidence type="ECO:0000256" key="1">
    <source>
        <dbReference type="SAM" id="MobiDB-lite"/>
    </source>
</evidence>
<dbReference type="RefSeq" id="YP_002922668.1">
    <property type="nucleotide sequence ID" value="NC_012742.1"/>
</dbReference>
<dbReference type="EMBL" id="EU717894">
    <property type="protein sequence ID" value="ACE75794.1"/>
    <property type="molecule type" value="Genomic_DNA"/>
</dbReference>